<dbReference type="Proteomes" id="UP001269061">
    <property type="component" value="Unassembled WGS sequence"/>
</dbReference>
<dbReference type="NCBIfam" id="TIGR01167">
    <property type="entry name" value="LPXTG_anchor"/>
    <property type="match status" value="1"/>
</dbReference>
<keyword evidence="6" id="KW-0472">Membrane</keyword>
<evidence type="ECO:0000256" key="2">
    <source>
        <dbReference type="ARBA" id="ARBA00022525"/>
    </source>
</evidence>
<evidence type="ECO:0000256" key="6">
    <source>
        <dbReference type="SAM" id="Phobius"/>
    </source>
</evidence>
<name>A0ABU3FEQ3_9ENTE</name>
<keyword evidence="3 7" id="KW-0732">Signal</keyword>
<accession>A0ABU3FEQ3</accession>
<evidence type="ECO:0000313" key="10">
    <source>
        <dbReference type="Proteomes" id="UP001269061"/>
    </source>
</evidence>
<keyword evidence="4" id="KW-0572">Peptidoglycan-anchor</keyword>
<dbReference type="InterPro" id="IPR019931">
    <property type="entry name" value="LPXTG_anchor"/>
</dbReference>
<evidence type="ECO:0000256" key="3">
    <source>
        <dbReference type="ARBA" id="ARBA00022729"/>
    </source>
</evidence>
<evidence type="ECO:0000259" key="8">
    <source>
        <dbReference type="PROSITE" id="PS50847"/>
    </source>
</evidence>
<gene>
    <name evidence="9" type="ORF">P7H46_01555</name>
</gene>
<dbReference type="RefSeq" id="WP_311815213.1">
    <property type="nucleotide sequence ID" value="NZ_JARQAZ010000001.1"/>
</dbReference>
<dbReference type="EMBL" id="JARQAZ010000001">
    <property type="protein sequence ID" value="MDT2769519.1"/>
    <property type="molecule type" value="Genomic_DNA"/>
</dbReference>
<feature type="domain" description="Gram-positive cocci surface proteins LPxTG" evidence="8">
    <location>
        <begin position="317"/>
        <end position="350"/>
    </location>
</feature>
<comment type="caution">
    <text evidence="9">The sequence shown here is derived from an EMBL/GenBank/DDBJ whole genome shotgun (WGS) entry which is preliminary data.</text>
</comment>
<feature type="region of interest" description="Disordered" evidence="5">
    <location>
        <begin position="263"/>
        <end position="308"/>
    </location>
</feature>
<keyword evidence="1" id="KW-0134">Cell wall</keyword>
<feature type="transmembrane region" description="Helical" evidence="6">
    <location>
        <begin position="326"/>
        <end position="344"/>
    </location>
</feature>
<dbReference type="PROSITE" id="PS50847">
    <property type="entry name" value="GRAM_POS_ANCHORING"/>
    <property type="match status" value="1"/>
</dbReference>
<evidence type="ECO:0000256" key="5">
    <source>
        <dbReference type="SAM" id="MobiDB-lite"/>
    </source>
</evidence>
<keyword evidence="6" id="KW-1133">Transmembrane helix</keyword>
<reference evidence="9 10" key="1">
    <citation type="submission" date="2023-03" db="EMBL/GenBank/DDBJ databases">
        <authorList>
            <person name="Shen W."/>
            <person name="Cai J."/>
        </authorList>
    </citation>
    <scope>NUCLEOTIDE SEQUENCE [LARGE SCALE GENOMIC DNA]</scope>
    <source>
        <strain evidence="9 10">Y59</strain>
    </source>
</reference>
<evidence type="ECO:0000256" key="7">
    <source>
        <dbReference type="SAM" id="SignalP"/>
    </source>
</evidence>
<sequence length="350" mass="38710">MSFLKKTIFAFLLLFLFPMSVQAESSNAELTHESSLTITEQTSSSASFAENSTVATTDSDDSAATSETENSELSNLQKAQDTTIDQIEKETGIKKSNDPIDNEQDPEKIRTLLKDPSMASILSPSEVDSYSDQQLLNAMLLCQRISADTYGLDVSGYARILQALYKDHTLSWDNIQNIINYDPHYYTNALEMVDKIDSLQAYLAALYPSNSSFMAIRQMSNQELTNVLKHISPLQEEMIATQGNFFPGIIAWIARYANDDDVRSGGTVPTNPSTTETTSTSTSRSSTTASTTAESAENSVPAKSDPNKQEDKILGILPRTGEERRTWLTVAGVLLLVLIAFIMIRRNRKK</sequence>
<dbReference type="Pfam" id="PF00746">
    <property type="entry name" value="Gram_pos_anchor"/>
    <property type="match status" value="1"/>
</dbReference>
<keyword evidence="6" id="KW-0812">Transmembrane</keyword>
<proteinExistence type="predicted"/>
<feature type="compositionally biased region" description="Low complexity" evidence="5">
    <location>
        <begin position="273"/>
        <end position="297"/>
    </location>
</feature>
<feature type="region of interest" description="Disordered" evidence="5">
    <location>
        <begin position="31"/>
        <end position="82"/>
    </location>
</feature>
<evidence type="ECO:0000256" key="1">
    <source>
        <dbReference type="ARBA" id="ARBA00022512"/>
    </source>
</evidence>
<organism evidence="9 10">
    <name type="scientific">Enterococcus pseudoavium</name>
    <dbReference type="NCBI Taxonomy" id="44007"/>
    <lineage>
        <taxon>Bacteria</taxon>
        <taxon>Bacillati</taxon>
        <taxon>Bacillota</taxon>
        <taxon>Bacilli</taxon>
        <taxon>Lactobacillales</taxon>
        <taxon>Enterococcaceae</taxon>
        <taxon>Enterococcus</taxon>
    </lineage>
</organism>
<protein>
    <submittedName>
        <fullName evidence="9">LPXTG cell wall anchor domain-containing protein</fullName>
    </submittedName>
</protein>
<feature type="chain" id="PRO_5045450583" evidence="7">
    <location>
        <begin position="24"/>
        <end position="350"/>
    </location>
</feature>
<feature type="signal peptide" evidence="7">
    <location>
        <begin position="1"/>
        <end position="23"/>
    </location>
</feature>
<keyword evidence="2" id="KW-0964">Secreted</keyword>
<evidence type="ECO:0000313" key="9">
    <source>
        <dbReference type="EMBL" id="MDT2769519.1"/>
    </source>
</evidence>
<feature type="compositionally biased region" description="Polar residues" evidence="5">
    <location>
        <begin position="31"/>
        <end position="54"/>
    </location>
</feature>
<keyword evidence="10" id="KW-1185">Reference proteome</keyword>
<feature type="compositionally biased region" description="Polar residues" evidence="5">
    <location>
        <begin position="67"/>
        <end position="82"/>
    </location>
</feature>
<evidence type="ECO:0000256" key="4">
    <source>
        <dbReference type="ARBA" id="ARBA00023088"/>
    </source>
</evidence>